<name>A0A3M7GNS2_HORWE</name>
<feature type="region of interest" description="Disordered" evidence="1">
    <location>
        <begin position="231"/>
        <end position="304"/>
    </location>
</feature>
<evidence type="ECO:0000256" key="2">
    <source>
        <dbReference type="SAM" id="SignalP"/>
    </source>
</evidence>
<gene>
    <name evidence="3" type="ORF">D0864_03124</name>
</gene>
<proteinExistence type="predicted"/>
<reference evidence="3 4" key="1">
    <citation type="journal article" date="2018" name="BMC Genomics">
        <title>Genomic evidence for intraspecific hybridization in a clonal and extremely halotolerant yeast.</title>
        <authorList>
            <person name="Gostincar C."/>
            <person name="Stajich J.E."/>
            <person name="Zupancic J."/>
            <person name="Zalar P."/>
            <person name="Gunde-Cimerman N."/>
        </authorList>
    </citation>
    <scope>NUCLEOTIDE SEQUENCE [LARGE SCALE GENOMIC DNA]</scope>
    <source>
        <strain evidence="3 4">EXF-10513</strain>
    </source>
</reference>
<feature type="compositionally biased region" description="Basic and acidic residues" evidence="1">
    <location>
        <begin position="434"/>
        <end position="446"/>
    </location>
</feature>
<feature type="region of interest" description="Disordered" evidence="1">
    <location>
        <begin position="434"/>
        <end position="466"/>
    </location>
</feature>
<dbReference type="EMBL" id="QWIO01000234">
    <property type="protein sequence ID" value="RMZ02744.1"/>
    <property type="molecule type" value="Genomic_DNA"/>
</dbReference>
<feature type="compositionally biased region" description="Basic and acidic residues" evidence="1">
    <location>
        <begin position="246"/>
        <end position="260"/>
    </location>
</feature>
<comment type="caution">
    <text evidence="3">The sequence shown here is derived from an EMBL/GenBank/DDBJ whole genome shotgun (WGS) entry which is preliminary data.</text>
</comment>
<keyword evidence="2" id="KW-0732">Signal</keyword>
<dbReference type="Proteomes" id="UP000269539">
    <property type="component" value="Unassembled WGS sequence"/>
</dbReference>
<sequence length="628" mass="70389">MFLTGVFSVLLICGLGYYSIATAGSQSSYASAMAKTSWMASPKRKKRDREEHMELNGTLSSVRHATDPEEERDPPPEPTPVTFPTYQSSHAADWNDSKAPPNFQTLFARILKPADVSREHQDSLNIEVQPQCTADELLPLASDGSSYLPPMAPQQAINAASYSDATKADAATSRKRKDFDERLTELRVDNETAYRTLTRSLRNGVKAPRLAYMRKFWEGLENMGQYWDCSKDAYSEAPPSGEDGEQSAKRQRLEDTRNGHGDGPNIQNTAHANGGEAHTSEGASSETERKRNAPANAVRDLMSTSSLAESSELCYSGWRTGTGRNMPDTFRADAVRAFVEGTVWPFQCTVSPPRQMPIVHFGKLRLPVRQTAAVYRLPKDRMKARQGCLEGPILALQVRSDTDFVDDDGCPLEGKSRLDLMRELGGMLQVAQERRREGKTEVRPGEGKWWTTVPRWGGGPGGEMEKEEGNADIVQASEDLLDGIKEARRRKKKDYNQGRVRKTPAMLWRELKCGSSTWDPKLDYTAIGKDPESSYDEVFMVSSLNHHVCILKLTVHVAYIDYLVSGELPESRPQEEEWYRPRLQRSQWYDLFAMEQRVAAYRALWGVMSYLTREPVVAEKSAGSGPIQ</sequence>
<evidence type="ECO:0000256" key="1">
    <source>
        <dbReference type="SAM" id="MobiDB-lite"/>
    </source>
</evidence>
<evidence type="ECO:0000313" key="4">
    <source>
        <dbReference type="Proteomes" id="UP000269539"/>
    </source>
</evidence>
<evidence type="ECO:0000313" key="3">
    <source>
        <dbReference type="EMBL" id="RMZ02744.1"/>
    </source>
</evidence>
<feature type="chain" id="PRO_5018226254" evidence="2">
    <location>
        <begin position="24"/>
        <end position="628"/>
    </location>
</feature>
<accession>A0A3M7GNS2</accession>
<protein>
    <submittedName>
        <fullName evidence="3">Uncharacterized protein</fullName>
    </submittedName>
</protein>
<feature type="region of interest" description="Disordered" evidence="1">
    <location>
        <begin position="38"/>
        <end position="97"/>
    </location>
</feature>
<organism evidence="3 4">
    <name type="scientific">Hortaea werneckii</name>
    <name type="common">Black yeast</name>
    <name type="synonym">Cladosporium werneckii</name>
    <dbReference type="NCBI Taxonomy" id="91943"/>
    <lineage>
        <taxon>Eukaryota</taxon>
        <taxon>Fungi</taxon>
        <taxon>Dikarya</taxon>
        <taxon>Ascomycota</taxon>
        <taxon>Pezizomycotina</taxon>
        <taxon>Dothideomycetes</taxon>
        <taxon>Dothideomycetidae</taxon>
        <taxon>Mycosphaerellales</taxon>
        <taxon>Teratosphaeriaceae</taxon>
        <taxon>Hortaea</taxon>
    </lineage>
</organism>
<dbReference type="AlphaFoldDB" id="A0A3M7GNS2"/>
<dbReference type="VEuPathDB" id="FungiDB:BTJ68_11446"/>
<feature type="signal peptide" evidence="2">
    <location>
        <begin position="1"/>
        <end position="23"/>
    </location>
</feature>